<feature type="transmembrane region" description="Helical" evidence="5">
    <location>
        <begin position="131"/>
        <end position="147"/>
    </location>
</feature>
<evidence type="ECO:0000313" key="6">
    <source>
        <dbReference type="EMBL" id="KAJ0391529.1"/>
    </source>
</evidence>
<sequence>MSSASSMGYVAMALLALQFGLQPILYKEFAAHARYPSVLVIACEVCKLVVAAAVLVVSGRAGVVLRSWRWRESLAASGLPACTYAVQNVLVQLSYQHLPPIIFNLVNQTKLLWTALFVFWLLGKRFSLQQCVAMLLLLAAAVLLALAKDPAAKQHGGISVDASFQLGLLPVLVASMLSGFGAATTQRSMQLHQRDATLVTMELSVFGILFLLASMALGGSPGSALSLELLTRARLLAFFDGWDRLTLLPVLANACGGLLVGAVTKYVGGVLKSFALVAGIAFTAFLESYLYGAVLPTDVWVAAALVTVSLVVYSAYPYDERAAQKPKQA</sequence>
<reference evidence="6" key="1">
    <citation type="submission" date="2021-12" db="EMBL/GenBank/DDBJ databases">
        <title>Prjna785345.</title>
        <authorList>
            <person name="Rujirawat T."/>
            <person name="Krajaejun T."/>
        </authorList>
    </citation>
    <scope>NUCLEOTIDE SEQUENCE</scope>
    <source>
        <strain evidence="6">Pi057C3</strain>
    </source>
</reference>
<organism evidence="6 7">
    <name type="scientific">Pythium insidiosum</name>
    <name type="common">Pythiosis disease agent</name>
    <dbReference type="NCBI Taxonomy" id="114742"/>
    <lineage>
        <taxon>Eukaryota</taxon>
        <taxon>Sar</taxon>
        <taxon>Stramenopiles</taxon>
        <taxon>Oomycota</taxon>
        <taxon>Peronosporomycetes</taxon>
        <taxon>Pythiales</taxon>
        <taxon>Pythiaceae</taxon>
        <taxon>Pythium</taxon>
    </lineage>
</organism>
<evidence type="ECO:0000313" key="7">
    <source>
        <dbReference type="Proteomes" id="UP001209570"/>
    </source>
</evidence>
<keyword evidence="2 5" id="KW-0812">Transmembrane</keyword>
<dbReference type="InterPro" id="IPR037185">
    <property type="entry name" value="EmrE-like"/>
</dbReference>
<dbReference type="Proteomes" id="UP001209570">
    <property type="component" value="Unassembled WGS sequence"/>
</dbReference>
<dbReference type="Pfam" id="PF04142">
    <property type="entry name" value="Nuc_sug_transp"/>
    <property type="match status" value="1"/>
</dbReference>
<feature type="transmembrane region" description="Helical" evidence="5">
    <location>
        <begin position="101"/>
        <end position="122"/>
    </location>
</feature>
<feature type="transmembrane region" description="Helical" evidence="5">
    <location>
        <begin position="274"/>
        <end position="293"/>
    </location>
</feature>
<feature type="transmembrane region" description="Helical" evidence="5">
    <location>
        <begin position="38"/>
        <end position="58"/>
    </location>
</feature>
<accession>A0AAD5Q1S2</accession>
<dbReference type="GO" id="GO:0015165">
    <property type="term" value="F:pyrimidine nucleotide-sugar transmembrane transporter activity"/>
    <property type="evidence" value="ECO:0007669"/>
    <property type="project" value="InterPro"/>
</dbReference>
<proteinExistence type="predicted"/>
<keyword evidence="3 5" id="KW-1133">Transmembrane helix</keyword>
<comment type="subcellular location">
    <subcellularLocation>
        <location evidence="1">Membrane</location>
        <topology evidence="1">Multi-pass membrane protein</topology>
    </subcellularLocation>
</comment>
<protein>
    <submittedName>
        <fullName evidence="6">Uncharacterized protein</fullName>
    </submittedName>
</protein>
<dbReference type="PANTHER" id="PTHR10231">
    <property type="entry name" value="NUCLEOTIDE-SUGAR TRANSMEMBRANE TRANSPORTER"/>
    <property type="match status" value="1"/>
</dbReference>
<gene>
    <name evidence="6" type="ORF">P43SY_010759</name>
</gene>
<dbReference type="GO" id="GO:0000139">
    <property type="term" value="C:Golgi membrane"/>
    <property type="evidence" value="ECO:0007669"/>
    <property type="project" value="InterPro"/>
</dbReference>
<evidence type="ECO:0000256" key="3">
    <source>
        <dbReference type="ARBA" id="ARBA00022989"/>
    </source>
</evidence>
<comment type="caution">
    <text evidence="6">The sequence shown here is derived from an EMBL/GenBank/DDBJ whole genome shotgun (WGS) entry which is preliminary data.</text>
</comment>
<evidence type="ECO:0000256" key="5">
    <source>
        <dbReference type="SAM" id="Phobius"/>
    </source>
</evidence>
<feature type="transmembrane region" description="Helical" evidence="5">
    <location>
        <begin position="167"/>
        <end position="184"/>
    </location>
</feature>
<keyword evidence="7" id="KW-1185">Reference proteome</keyword>
<feature type="transmembrane region" description="Helical" evidence="5">
    <location>
        <begin position="299"/>
        <end position="318"/>
    </location>
</feature>
<feature type="transmembrane region" description="Helical" evidence="5">
    <location>
        <begin position="196"/>
        <end position="217"/>
    </location>
</feature>
<dbReference type="SUPFAM" id="SSF103481">
    <property type="entry name" value="Multidrug resistance efflux transporter EmrE"/>
    <property type="match status" value="1"/>
</dbReference>
<dbReference type="InterPro" id="IPR007271">
    <property type="entry name" value="Nuc_sug_transpt"/>
</dbReference>
<name>A0AAD5Q1S2_PYTIN</name>
<feature type="transmembrane region" description="Helical" evidence="5">
    <location>
        <begin position="245"/>
        <end position="267"/>
    </location>
</feature>
<dbReference type="EMBL" id="JAKCXM010000985">
    <property type="protein sequence ID" value="KAJ0391529.1"/>
    <property type="molecule type" value="Genomic_DNA"/>
</dbReference>
<evidence type="ECO:0000256" key="1">
    <source>
        <dbReference type="ARBA" id="ARBA00004141"/>
    </source>
</evidence>
<dbReference type="AlphaFoldDB" id="A0AAD5Q1S2"/>
<keyword evidence="4 5" id="KW-0472">Membrane</keyword>
<evidence type="ECO:0000256" key="2">
    <source>
        <dbReference type="ARBA" id="ARBA00022692"/>
    </source>
</evidence>
<evidence type="ECO:0000256" key="4">
    <source>
        <dbReference type="ARBA" id="ARBA00023136"/>
    </source>
</evidence>
<feature type="transmembrane region" description="Helical" evidence="5">
    <location>
        <begin position="6"/>
        <end position="26"/>
    </location>
</feature>